<organism evidence="2 3">
    <name type="scientific">Phytophthora megakarya</name>
    <dbReference type="NCBI Taxonomy" id="4795"/>
    <lineage>
        <taxon>Eukaryota</taxon>
        <taxon>Sar</taxon>
        <taxon>Stramenopiles</taxon>
        <taxon>Oomycota</taxon>
        <taxon>Peronosporomycetes</taxon>
        <taxon>Peronosporales</taxon>
        <taxon>Peronosporaceae</taxon>
        <taxon>Phytophthora</taxon>
    </lineage>
</organism>
<accession>A0A225WK92</accession>
<protein>
    <submittedName>
        <fullName evidence="2">Uncharacterized protein</fullName>
    </submittedName>
</protein>
<evidence type="ECO:0000313" key="3">
    <source>
        <dbReference type="Proteomes" id="UP000198211"/>
    </source>
</evidence>
<evidence type="ECO:0000313" key="2">
    <source>
        <dbReference type="EMBL" id="OWZ18151.1"/>
    </source>
</evidence>
<sequence>MRGQWVAAISDGPGKTKYISITNIGDEVLTLHQDQRIGIWLAGDHEPGLLGFSSIGSRRHMEWQNLTLETTTDARSEDMEIEAGGRATRVQNSAHDTPEVKADVDQVSEGRDQPDASDLDFTWDSDQDYDECVYYHEASDLSVEDVDRQMAVLPEVPVTTEDVKIEDIQLCGSDNQTPEEIDLLLQRIWKF</sequence>
<proteinExistence type="predicted"/>
<gene>
    <name evidence="2" type="ORF">PHMEG_0007808</name>
</gene>
<evidence type="ECO:0000256" key="1">
    <source>
        <dbReference type="SAM" id="MobiDB-lite"/>
    </source>
</evidence>
<reference evidence="3" key="1">
    <citation type="submission" date="2017-03" db="EMBL/GenBank/DDBJ databases">
        <title>Phytopthora megakarya and P. palmivora, two closely related causual agents of cacao black pod achieved similar genome size and gene model numbers by different mechanisms.</title>
        <authorList>
            <person name="Ali S."/>
            <person name="Shao J."/>
            <person name="Larry D.J."/>
            <person name="Kronmiller B."/>
            <person name="Shen D."/>
            <person name="Strem M.D."/>
            <person name="Melnick R.L."/>
            <person name="Guiltinan M.J."/>
            <person name="Tyler B.M."/>
            <person name="Meinhardt L.W."/>
            <person name="Bailey B.A."/>
        </authorList>
    </citation>
    <scope>NUCLEOTIDE SEQUENCE [LARGE SCALE GENOMIC DNA]</scope>
    <source>
        <strain evidence="3">zdho120</strain>
    </source>
</reference>
<keyword evidence="3" id="KW-1185">Reference proteome</keyword>
<dbReference type="AlphaFoldDB" id="A0A225WK92"/>
<name>A0A225WK92_9STRA</name>
<dbReference type="EMBL" id="NBNE01000634">
    <property type="protein sequence ID" value="OWZ18151.1"/>
    <property type="molecule type" value="Genomic_DNA"/>
</dbReference>
<feature type="compositionally biased region" description="Basic and acidic residues" evidence="1">
    <location>
        <begin position="96"/>
        <end position="114"/>
    </location>
</feature>
<feature type="region of interest" description="Disordered" evidence="1">
    <location>
        <begin position="86"/>
        <end position="117"/>
    </location>
</feature>
<dbReference type="Proteomes" id="UP000198211">
    <property type="component" value="Unassembled WGS sequence"/>
</dbReference>
<comment type="caution">
    <text evidence="2">The sequence shown here is derived from an EMBL/GenBank/DDBJ whole genome shotgun (WGS) entry which is preliminary data.</text>
</comment>